<protein>
    <submittedName>
        <fullName evidence="4">FecR family protein</fullName>
    </submittedName>
</protein>
<feature type="transmembrane region" description="Helical" evidence="1">
    <location>
        <begin position="84"/>
        <end position="104"/>
    </location>
</feature>
<dbReference type="InterPro" id="IPR012373">
    <property type="entry name" value="Ferrdict_sens_TM"/>
</dbReference>
<dbReference type="GO" id="GO:0016989">
    <property type="term" value="F:sigma factor antagonist activity"/>
    <property type="evidence" value="ECO:0007669"/>
    <property type="project" value="TreeGrafter"/>
</dbReference>
<dbReference type="InterPro" id="IPR032508">
    <property type="entry name" value="FecR_C"/>
</dbReference>
<dbReference type="FunFam" id="2.60.120.1440:FF:000001">
    <property type="entry name" value="Putative anti-sigma factor"/>
    <property type="match status" value="1"/>
</dbReference>
<evidence type="ECO:0000256" key="1">
    <source>
        <dbReference type="SAM" id="Phobius"/>
    </source>
</evidence>
<dbReference type="PANTHER" id="PTHR30273">
    <property type="entry name" value="PERIPLASMIC SIGNAL SENSOR AND SIGMA FACTOR ACTIVATOR FECR-RELATED"/>
    <property type="match status" value="1"/>
</dbReference>
<gene>
    <name evidence="4" type="ORF">EG028_08790</name>
</gene>
<reference evidence="5" key="1">
    <citation type="submission" date="2018-11" db="EMBL/GenBank/DDBJ databases">
        <title>Chitinophaga lutea sp.nov., isolate from arsenic contaminated soil.</title>
        <authorList>
            <person name="Zong Y."/>
        </authorList>
    </citation>
    <scope>NUCLEOTIDE SEQUENCE [LARGE SCALE GENOMIC DNA]</scope>
    <source>
        <strain evidence="5">YLT18</strain>
    </source>
</reference>
<keyword evidence="1" id="KW-0472">Membrane</keyword>
<dbReference type="EMBL" id="RMBX01000004">
    <property type="protein sequence ID" value="RPD41405.1"/>
    <property type="molecule type" value="Genomic_DNA"/>
</dbReference>
<evidence type="ECO:0000259" key="3">
    <source>
        <dbReference type="Pfam" id="PF16344"/>
    </source>
</evidence>
<dbReference type="InterPro" id="IPR006860">
    <property type="entry name" value="FecR"/>
</dbReference>
<evidence type="ECO:0000313" key="4">
    <source>
        <dbReference type="EMBL" id="RPD41405.1"/>
    </source>
</evidence>
<dbReference type="Gene3D" id="2.60.120.1440">
    <property type="match status" value="1"/>
</dbReference>
<dbReference type="Proteomes" id="UP000279089">
    <property type="component" value="Unassembled WGS sequence"/>
</dbReference>
<organism evidence="4 5">
    <name type="scientific">Chitinophaga barathri</name>
    <dbReference type="NCBI Taxonomy" id="1647451"/>
    <lineage>
        <taxon>Bacteria</taxon>
        <taxon>Pseudomonadati</taxon>
        <taxon>Bacteroidota</taxon>
        <taxon>Chitinophagia</taxon>
        <taxon>Chitinophagales</taxon>
        <taxon>Chitinophagaceae</taxon>
        <taxon>Chitinophaga</taxon>
    </lineage>
</organism>
<keyword evidence="5" id="KW-1185">Reference proteome</keyword>
<accession>A0A3N4MD80</accession>
<evidence type="ECO:0000259" key="2">
    <source>
        <dbReference type="Pfam" id="PF04773"/>
    </source>
</evidence>
<dbReference type="RefSeq" id="WP_120516295.1">
    <property type="nucleotide sequence ID" value="NZ_QXZY01000005.1"/>
</dbReference>
<feature type="domain" description="Protein FecR C-terminal" evidence="3">
    <location>
        <begin position="320"/>
        <end position="386"/>
    </location>
</feature>
<dbReference type="OrthoDB" id="629393at2"/>
<sequence length="388" mass="42978">MLRERLLYLMERYFKGACTEEERKELAQYISTEQDEDLLKEVLGDTWDSFQPEAPMPDAVSGRIQAALLNAEKPVIQMRRRRPWMAAAAVVLVLVTAGGLWLSMPKKAVVSEQPVQTLQAPGIAPGGNKAVLTLGDGSVITLDSSGNGVLAQQGNVKVVKLANGQLAYEDGGQGKNEVLFNTMRTPRGGEYRLTLPDGSRVWLNAASSITYPTAFVEDERKVSITGEVYFEVAKQAGMPFRVKAGDMTVEVLGTHFNINAYAEEKTIRTTLLEGAVKVNTVGKETLLKPGQQAGLQENGILRVKNDVDVDEVIAWKKGLFQFTDADMPAVMRQLENWYDVKVIYEGQVPERSFGGAIQRSLPLVRVLKILEENDVKFRLEGRNIYVMK</sequence>
<comment type="caution">
    <text evidence="4">The sequence shown here is derived from an EMBL/GenBank/DDBJ whole genome shotgun (WGS) entry which is preliminary data.</text>
</comment>
<dbReference type="AlphaFoldDB" id="A0A3N4MD80"/>
<dbReference type="Pfam" id="PF04773">
    <property type="entry name" value="FecR"/>
    <property type="match status" value="1"/>
</dbReference>
<name>A0A3N4MD80_9BACT</name>
<dbReference type="Pfam" id="PF16344">
    <property type="entry name" value="FecR_C"/>
    <property type="match status" value="1"/>
</dbReference>
<dbReference type="Gene3D" id="3.55.50.30">
    <property type="match status" value="1"/>
</dbReference>
<keyword evidence="1" id="KW-1133">Transmembrane helix</keyword>
<proteinExistence type="predicted"/>
<feature type="domain" description="FecR protein" evidence="2">
    <location>
        <begin position="182"/>
        <end position="277"/>
    </location>
</feature>
<keyword evidence="1" id="KW-0812">Transmembrane</keyword>
<evidence type="ECO:0000313" key="5">
    <source>
        <dbReference type="Proteomes" id="UP000279089"/>
    </source>
</evidence>
<dbReference type="PANTHER" id="PTHR30273:SF2">
    <property type="entry name" value="PROTEIN FECR"/>
    <property type="match status" value="1"/>
</dbReference>